<dbReference type="Pfam" id="PF03634">
    <property type="entry name" value="TCP"/>
    <property type="match status" value="1"/>
</dbReference>
<organism evidence="3 4">
    <name type="scientific">Forsythia ovata</name>
    <dbReference type="NCBI Taxonomy" id="205694"/>
    <lineage>
        <taxon>Eukaryota</taxon>
        <taxon>Viridiplantae</taxon>
        <taxon>Streptophyta</taxon>
        <taxon>Embryophyta</taxon>
        <taxon>Tracheophyta</taxon>
        <taxon>Spermatophyta</taxon>
        <taxon>Magnoliopsida</taxon>
        <taxon>eudicotyledons</taxon>
        <taxon>Gunneridae</taxon>
        <taxon>Pentapetalae</taxon>
        <taxon>asterids</taxon>
        <taxon>lamiids</taxon>
        <taxon>Lamiales</taxon>
        <taxon>Oleaceae</taxon>
        <taxon>Forsythieae</taxon>
        <taxon>Forsythia</taxon>
    </lineage>
</organism>
<dbReference type="Proteomes" id="UP001604277">
    <property type="component" value="Unassembled WGS sequence"/>
</dbReference>
<dbReference type="InterPro" id="IPR017887">
    <property type="entry name" value="TF_TCP_subgr"/>
</dbReference>
<evidence type="ECO:0000256" key="1">
    <source>
        <dbReference type="SAM" id="MobiDB-lite"/>
    </source>
</evidence>
<dbReference type="EMBL" id="JBFOLJ010000007">
    <property type="protein sequence ID" value="KAL2520573.1"/>
    <property type="molecule type" value="Genomic_DNA"/>
</dbReference>
<evidence type="ECO:0000313" key="4">
    <source>
        <dbReference type="Proteomes" id="UP001604277"/>
    </source>
</evidence>
<keyword evidence="4" id="KW-1185">Reference proteome</keyword>
<feature type="compositionally biased region" description="Polar residues" evidence="1">
    <location>
        <begin position="30"/>
        <end position="48"/>
    </location>
</feature>
<proteinExistence type="predicted"/>
<evidence type="ECO:0000259" key="2">
    <source>
        <dbReference type="Pfam" id="PF03634"/>
    </source>
</evidence>
<name>A0ABD1U6F1_9LAMI</name>
<comment type="caution">
    <text evidence="3">The sequence shown here is derived from an EMBL/GenBank/DDBJ whole genome shotgun (WGS) entry which is preliminary data.</text>
</comment>
<gene>
    <name evidence="3" type="ORF">Fot_24496</name>
</gene>
<reference evidence="4" key="1">
    <citation type="submission" date="2024-07" db="EMBL/GenBank/DDBJ databases">
        <title>Two chromosome-level genome assemblies of Korean endemic species Abeliophyllum distichum and Forsythia ovata (Oleaceae).</title>
        <authorList>
            <person name="Jang H."/>
        </authorList>
    </citation>
    <scope>NUCLEOTIDE SEQUENCE [LARGE SCALE GENOMIC DNA]</scope>
</reference>
<dbReference type="AlphaFoldDB" id="A0ABD1U6F1"/>
<evidence type="ECO:0000313" key="3">
    <source>
        <dbReference type="EMBL" id="KAL2520573.1"/>
    </source>
</evidence>
<protein>
    <submittedName>
        <fullName evidence="3">Transcription factor CYCLOIDEA-like</fullName>
    </submittedName>
</protein>
<accession>A0ABD1U6F1</accession>
<feature type="region of interest" description="Disordered" evidence="1">
    <location>
        <begin position="22"/>
        <end position="56"/>
    </location>
</feature>
<sequence>MAVRNYITHDYQIETYRHTTNKKTTKDSNIDPSNLNEKSFESTPNETITPLKKRSLDPIVQKRTEKKHMHTKICTALGVRDRRMRLSLQVRENLSTFKTCKAMIKHAKPLNGFLLNRRRRLRSSAKTIQKIDQFYQC</sequence>
<feature type="domain" description="TCP" evidence="2">
    <location>
        <begin position="65"/>
        <end position="91"/>
    </location>
</feature>